<evidence type="ECO:0000313" key="1">
    <source>
        <dbReference type="EMBL" id="QPC57827.1"/>
    </source>
</evidence>
<sequence length="86" mass="9980">MSKNVTKEKHIQNLNRKTKSDLVSYMTKAKRDKIDNCKWQVVWIYCHGEGRTTSGAKSLNYIAYQVPKINIPYALEGHEEADSMYI</sequence>
<gene>
    <name evidence="1" type="ORF">HYE67_000058</name>
</gene>
<accession>A0A7S8CWV2</accession>
<protein>
    <submittedName>
        <fullName evidence="1">Uncharacterized protein</fullName>
    </submittedName>
</protein>
<reference evidence="1" key="1">
    <citation type="submission" date="2020-11" db="EMBL/GenBank/DDBJ databases">
        <title>The chromosome-scale genome resource for two endophytic Fusarium species: F. culmorum and F. pseudograminearum.</title>
        <authorList>
            <person name="Yuan Z."/>
        </authorList>
    </citation>
    <scope>NUCLEOTIDE SEQUENCE</scope>
    <source>
        <strain evidence="1">Class2-1B</strain>
    </source>
</reference>
<evidence type="ECO:0000313" key="2">
    <source>
        <dbReference type="Proteomes" id="UP000663297"/>
    </source>
</evidence>
<proteinExistence type="predicted"/>
<organism evidence="1 2">
    <name type="scientific">Fusarium culmorum</name>
    <dbReference type="NCBI Taxonomy" id="5516"/>
    <lineage>
        <taxon>Eukaryota</taxon>
        <taxon>Fungi</taxon>
        <taxon>Dikarya</taxon>
        <taxon>Ascomycota</taxon>
        <taxon>Pezizomycotina</taxon>
        <taxon>Sordariomycetes</taxon>
        <taxon>Hypocreomycetidae</taxon>
        <taxon>Hypocreales</taxon>
        <taxon>Nectriaceae</taxon>
        <taxon>Fusarium</taxon>
    </lineage>
</organism>
<dbReference type="AlphaFoldDB" id="A0A7S8CWV2"/>
<dbReference type="Proteomes" id="UP000663297">
    <property type="component" value="Chromosome 1"/>
</dbReference>
<dbReference type="EMBL" id="CP064747">
    <property type="protein sequence ID" value="QPC57827.1"/>
    <property type="molecule type" value="Genomic_DNA"/>
</dbReference>
<name>A0A7S8CWV2_FUSCU</name>